<dbReference type="AlphaFoldDB" id="A0A1F7VBF5"/>
<dbReference type="Gene3D" id="2.10.260.10">
    <property type="match status" value="1"/>
</dbReference>
<dbReference type="EMBL" id="MGER01000051">
    <property type="protein sequence ID" value="OGL87836.1"/>
    <property type="molecule type" value="Genomic_DNA"/>
</dbReference>
<evidence type="ECO:0000313" key="1">
    <source>
        <dbReference type="EMBL" id="OGL87836.1"/>
    </source>
</evidence>
<dbReference type="InterPro" id="IPR037914">
    <property type="entry name" value="SpoVT-AbrB_sf"/>
</dbReference>
<protein>
    <recommendedName>
        <fullName evidence="3">SpoVT-AbrB domain-containing protein</fullName>
    </recommendedName>
</protein>
<evidence type="ECO:0000313" key="2">
    <source>
        <dbReference type="Proteomes" id="UP000178264"/>
    </source>
</evidence>
<sequence>MTTFTTTITQKRQITLRKELMETLNLKIGERIVLSLIDKNKKRLQIEPVLDFMDIAGKIKVKNPIDPVEARARMEREYERI</sequence>
<accession>A0A1F7VBF5</accession>
<dbReference type="SUPFAM" id="SSF89447">
    <property type="entry name" value="AbrB/MazE/MraZ-like"/>
    <property type="match status" value="1"/>
</dbReference>
<organism evidence="1 2">
    <name type="scientific">Candidatus Uhrbacteria bacterium RIFCSPLOWO2_02_FULL_49_11</name>
    <dbReference type="NCBI Taxonomy" id="1802409"/>
    <lineage>
        <taxon>Bacteria</taxon>
        <taxon>Candidatus Uhriibacteriota</taxon>
    </lineage>
</organism>
<proteinExistence type="predicted"/>
<comment type="caution">
    <text evidence="1">The sequence shown here is derived from an EMBL/GenBank/DDBJ whole genome shotgun (WGS) entry which is preliminary data.</text>
</comment>
<gene>
    <name evidence="1" type="ORF">A3I42_02345</name>
</gene>
<name>A0A1F7VBF5_9BACT</name>
<evidence type="ECO:0008006" key="3">
    <source>
        <dbReference type="Google" id="ProtNLM"/>
    </source>
</evidence>
<dbReference type="Proteomes" id="UP000178264">
    <property type="component" value="Unassembled WGS sequence"/>
</dbReference>
<reference evidence="1 2" key="1">
    <citation type="journal article" date="2016" name="Nat. Commun.">
        <title>Thousands of microbial genomes shed light on interconnected biogeochemical processes in an aquifer system.</title>
        <authorList>
            <person name="Anantharaman K."/>
            <person name="Brown C.T."/>
            <person name="Hug L.A."/>
            <person name="Sharon I."/>
            <person name="Castelle C.J."/>
            <person name="Probst A.J."/>
            <person name="Thomas B.C."/>
            <person name="Singh A."/>
            <person name="Wilkins M.J."/>
            <person name="Karaoz U."/>
            <person name="Brodie E.L."/>
            <person name="Williams K.H."/>
            <person name="Hubbard S.S."/>
            <person name="Banfield J.F."/>
        </authorList>
    </citation>
    <scope>NUCLEOTIDE SEQUENCE [LARGE SCALE GENOMIC DNA]</scope>
</reference>